<dbReference type="EMBL" id="CP032317">
    <property type="protein sequence ID" value="AYA36471.1"/>
    <property type="molecule type" value="Genomic_DNA"/>
</dbReference>
<sequence length="745" mass="81037">MIWYRYAWLGLLLLLLAPRARATHIVGGELDLQHQSGNQYRLTLTLYFDAVNGSSGALDNDATAGIFERGTNRRVRDVTLPLVGNTFVPYTSVACAIGSLSTRKLVYSSLIEMTPAQYGAASGYYVAVERCCRNGVINNIVLPGDAGQTYYLEFPAVVRNGQAFRNSSPRIFPPLSDYACINELFYFDFGGQDADGDSLVYEMATPLNGHANTLTPRPGQAQPAPYREITWQTGLSVSNQMPGAPTLSVDRSTGRLTVRPTRQGLFVFAVKCLEYRRGVKIGEVRRDFQLLVISCPRNQTPQLTVRPPGPPRGTYREGRDTLRLLPGQNRCLRLNFTDIDPASALQLELRAINFAQNLVPAPTLRQGTVRAPGQPDTLTSEICFPACFSSGGKVFLLDVIVADNGCSLPRRDTVRVAFTADAPPNQLPTVALVGGPATLPVQAQVGDVLEFEVQGLDADLDAVTLELTGRGFTPAQVGAQLVAVSSAPGRTVARFRWQVDCRAVERGLHEFQLVAAANPCQQRQASATLLLPVQVNYRNTAPRLASTFPPASPNPADPPVLIRLPIGGVYEATLDGTDADLDGLTLTAVGTNFELAAMGMSMSSRGAPGSTTGKFVWQATCAGVGQEPLEVTFTLADNTCRPVPQQRVVHFAVERPTAPEFVPPNVFTPNNDGRNDYFELPTLPPDFCEQRFASVSVFSRWGNKVYQSADRAFRWNGKGVPEGVYYYLVEYTDGRSFKGTVTVIP</sequence>
<feature type="chain" id="PRO_5017588405" evidence="1">
    <location>
        <begin position="23"/>
        <end position="745"/>
    </location>
</feature>
<reference evidence="2 3" key="1">
    <citation type="submission" date="2018-09" db="EMBL/GenBank/DDBJ databases">
        <title>Hymenobacter medium sp. nov., isolated from R2A medium.</title>
        <authorList>
            <person name="Yingchao G."/>
        </authorList>
    </citation>
    <scope>NUCLEOTIDE SEQUENCE [LARGE SCALE GENOMIC DNA]</scope>
    <source>
        <strain evidence="3">sh-6</strain>
    </source>
</reference>
<feature type="signal peptide" evidence="1">
    <location>
        <begin position="1"/>
        <end position="22"/>
    </location>
</feature>
<protein>
    <submittedName>
        <fullName evidence="2">Gliding motility-associated C-terminal domain-containing protein</fullName>
    </submittedName>
</protein>
<dbReference type="KEGG" id="hyh:D3Y59_05020"/>
<dbReference type="OrthoDB" id="1490014at2"/>
<evidence type="ECO:0000313" key="3">
    <source>
        <dbReference type="Proteomes" id="UP000262802"/>
    </source>
</evidence>
<dbReference type="RefSeq" id="WP_119444053.1">
    <property type="nucleotide sequence ID" value="NZ_CP032317.1"/>
</dbReference>
<keyword evidence="3" id="KW-1185">Reference proteome</keyword>
<proteinExistence type="predicted"/>
<dbReference type="InterPro" id="IPR026341">
    <property type="entry name" value="T9SS_type_B"/>
</dbReference>
<evidence type="ECO:0000313" key="2">
    <source>
        <dbReference type="EMBL" id="AYA36471.1"/>
    </source>
</evidence>
<evidence type="ECO:0000256" key="1">
    <source>
        <dbReference type="SAM" id="SignalP"/>
    </source>
</evidence>
<organism evidence="2 3">
    <name type="scientific">Hymenobacter oligotrophus</name>
    <dbReference type="NCBI Taxonomy" id="2319843"/>
    <lineage>
        <taxon>Bacteria</taxon>
        <taxon>Pseudomonadati</taxon>
        <taxon>Bacteroidota</taxon>
        <taxon>Cytophagia</taxon>
        <taxon>Cytophagales</taxon>
        <taxon>Hymenobacteraceae</taxon>
        <taxon>Hymenobacter</taxon>
    </lineage>
</organism>
<gene>
    <name evidence="2" type="ORF">D3Y59_05020</name>
</gene>
<dbReference type="Pfam" id="PF13585">
    <property type="entry name" value="CHU_C"/>
    <property type="match status" value="1"/>
</dbReference>
<dbReference type="AlphaFoldDB" id="A0A3B7R4J3"/>
<accession>A0A3B7R4J3</accession>
<dbReference type="NCBIfam" id="TIGR04131">
    <property type="entry name" value="Bac_Flav_CTERM"/>
    <property type="match status" value="1"/>
</dbReference>
<dbReference type="Proteomes" id="UP000262802">
    <property type="component" value="Chromosome"/>
</dbReference>
<name>A0A3B7R4J3_9BACT</name>
<keyword evidence="1" id="KW-0732">Signal</keyword>